<feature type="region of interest" description="Disordered" evidence="15">
    <location>
        <begin position="1"/>
        <end position="32"/>
    </location>
</feature>
<dbReference type="InterPro" id="IPR012340">
    <property type="entry name" value="NA-bd_OB-fold"/>
</dbReference>
<dbReference type="InterPro" id="IPR036599">
    <property type="entry name" value="DNA_ligase_N_sf"/>
</dbReference>
<dbReference type="EMBL" id="KB932211">
    <property type="protein sequence ID" value="KCV68015.1"/>
    <property type="molecule type" value="Genomic_DNA"/>
</dbReference>
<dbReference type="SUPFAM" id="SSF56091">
    <property type="entry name" value="DNA ligase/mRNA capping enzyme, catalytic domain"/>
    <property type="match status" value="1"/>
</dbReference>
<dbReference type="eggNOG" id="KOG0967">
    <property type="taxonomic scope" value="Eukaryota"/>
</dbReference>
<evidence type="ECO:0000313" key="17">
    <source>
        <dbReference type="EMBL" id="KCV68015.1"/>
    </source>
</evidence>
<evidence type="ECO:0000256" key="10">
    <source>
        <dbReference type="ARBA" id="ARBA00023204"/>
    </source>
</evidence>
<evidence type="ECO:0000256" key="14">
    <source>
        <dbReference type="ARBA" id="ARBA00041666"/>
    </source>
</evidence>
<dbReference type="PROSITE" id="PS00697">
    <property type="entry name" value="DNA_LIGASE_A1"/>
    <property type="match status" value="1"/>
</dbReference>
<evidence type="ECO:0000259" key="16">
    <source>
        <dbReference type="PROSITE" id="PS50160"/>
    </source>
</evidence>
<dbReference type="GeneID" id="20530209"/>
<evidence type="ECO:0000256" key="11">
    <source>
        <dbReference type="ARBA" id="ARBA00023242"/>
    </source>
</evidence>
<dbReference type="Pfam" id="PF01068">
    <property type="entry name" value="DNA_ligase_A_M"/>
    <property type="match status" value="3"/>
</dbReference>
<dbReference type="GO" id="GO:0006310">
    <property type="term" value="P:DNA recombination"/>
    <property type="evidence" value="ECO:0007669"/>
    <property type="project" value="UniProtKB-KW"/>
</dbReference>
<dbReference type="FunFam" id="2.40.50.140:FF:000062">
    <property type="entry name" value="DNA ligase"/>
    <property type="match status" value="1"/>
</dbReference>
<keyword evidence="6" id="KW-0547">Nucleotide-binding</keyword>
<feature type="region of interest" description="Disordered" evidence="15">
    <location>
        <begin position="761"/>
        <end position="790"/>
    </location>
</feature>
<dbReference type="InterPro" id="IPR012309">
    <property type="entry name" value="DNA_ligase_ATP-dep_C"/>
</dbReference>
<dbReference type="SUPFAM" id="SSF117018">
    <property type="entry name" value="ATP-dependent DNA ligase DNA-binding domain"/>
    <property type="match status" value="1"/>
</dbReference>
<keyword evidence="4" id="KW-0132">Cell division</keyword>
<organism evidence="17">
    <name type="scientific">Fonticula alba</name>
    <name type="common">Slime mold</name>
    <dbReference type="NCBI Taxonomy" id="691883"/>
    <lineage>
        <taxon>Eukaryota</taxon>
        <taxon>Rotosphaerida</taxon>
        <taxon>Fonticulaceae</taxon>
        <taxon>Fonticula</taxon>
    </lineage>
</organism>
<dbReference type="Pfam" id="PF04679">
    <property type="entry name" value="DNA_ligase_A_C"/>
    <property type="match status" value="1"/>
</dbReference>
<dbReference type="GO" id="GO:0051301">
    <property type="term" value="P:cell division"/>
    <property type="evidence" value="ECO:0007669"/>
    <property type="project" value="UniProtKB-KW"/>
</dbReference>
<dbReference type="PANTHER" id="PTHR45674:SF4">
    <property type="entry name" value="DNA LIGASE 1"/>
    <property type="match status" value="1"/>
</dbReference>
<dbReference type="InterPro" id="IPR016059">
    <property type="entry name" value="DNA_ligase_ATP-dep_CS"/>
</dbReference>
<gene>
    <name evidence="17" type="ORF">H696_05484</name>
</gene>
<dbReference type="SUPFAM" id="SSF50249">
    <property type="entry name" value="Nucleic acid-binding proteins"/>
    <property type="match status" value="1"/>
</dbReference>
<dbReference type="GO" id="GO:0003910">
    <property type="term" value="F:DNA ligase (ATP) activity"/>
    <property type="evidence" value="ECO:0007669"/>
    <property type="project" value="InterPro"/>
</dbReference>
<dbReference type="FunFam" id="1.10.3260.10:FF:000001">
    <property type="entry name" value="DNA ligase"/>
    <property type="match status" value="1"/>
</dbReference>
<dbReference type="InterPro" id="IPR012308">
    <property type="entry name" value="DNA_ligase_ATP-dep_N"/>
</dbReference>
<feature type="domain" description="ATP-dependent DNA ligase family profile" evidence="16">
    <location>
        <begin position="685"/>
        <end position="879"/>
    </location>
</feature>
<dbReference type="GO" id="GO:0003677">
    <property type="term" value="F:DNA binding"/>
    <property type="evidence" value="ECO:0007669"/>
    <property type="project" value="InterPro"/>
</dbReference>
<keyword evidence="18" id="KW-1185">Reference proteome</keyword>
<dbReference type="OMA" id="CYATHSE"/>
<keyword evidence="10" id="KW-0234">DNA repair</keyword>
<evidence type="ECO:0000256" key="2">
    <source>
        <dbReference type="ARBA" id="ARBA00007572"/>
    </source>
</evidence>
<reference evidence="17" key="1">
    <citation type="submission" date="2013-04" db="EMBL/GenBank/DDBJ databases">
        <title>The Genome Sequence of Fonticula alba ATCC 38817.</title>
        <authorList>
            <consortium name="The Broad Institute Genomics Platform"/>
            <person name="Russ C."/>
            <person name="Cuomo C."/>
            <person name="Burger G."/>
            <person name="Gray M.W."/>
            <person name="Holland P.W.H."/>
            <person name="King N."/>
            <person name="Lang F.B.F."/>
            <person name="Roger A.J."/>
            <person name="Ruiz-Trillo I."/>
            <person name="Brown M."/>
            <person name="Walker B."/>
            <person name="Young S."/>
            <person name="Zeng Q."/>
            <person name="Gargeya S."/>
            <person name="Fitzgerald M."/>
            <person name="Haas B."/>
            <person name="Abouelleil A."/>
            <person name="Allen A.W."/>
            <person name="Alvarado L."/>
            <person name="Arachchi H.M."/>
            <person name="Berlin A.M."/>
            <person name="Chapman S.B."/>
            <person name="Gainer-Dewar J."/>
            <person name="Goldberg J."/>
            <person name="Griggs A."/>
            <person name="Gujja S."/>
            <person name="Hansen M."/>
            <person name="Howarth C."/>
            <person name="Imamovic A."/>
            <person name="Ireland A."/>
            <person name="Larimer J."/>
            <person name="McCowan C."/>
            <person name="Murphy C."/>
            <person name="Pearson M."/>
            <person name="Poon T.W."/>
            <person name="Priest M."/>
            <person name="Roberts A."/>
            <person name="Saif S."/>
            <person name="Shea T."/>
            <person name="Sisk P."/>
            <person name="Sykes S."/>
            <person name="Wortman J."/>
            <person name="Nusbaum C."/>
            <person name="Birren B."/>
        </authorList>
    </citation>
    <scope>NUCLEOTIDE SEQUENCE [LARGE SCALE GENOMIC DNA]</scope>
    <source>
        <strain evidence="17">ATCC 38817</strain>
    </source>
</reference>
<dbReference type="AlphaFoldDB" id="A0A058Z1A1"/>
<keyword evidence="9" id="KW-0233">DNA recombination</keyword>
<accession>A0A058Z1A1</accession>
<dbReference type="GO" id="GO:1903461">
    <property type="term" value="P:Okazaki fragment processing involved in mitotic DNA replication"/>
    <property type="evidence" value="ECO:0007669"/>
    <property type="project" value="TreeGrafter"/>
</dbReference>
<keyword evidence="8" id="KW-0067">ATP-binding</keyword>
<evidence type="ECO:0000256" key="5">
    <source>
        <dbReference type="ARBA" id="ARBA00022705"/>
    </source>
</evidence>
<comment type="similarity">
    <text evidence="2">Belongs to the ATP-dependent DNA ligase family.</text>
</comment>
<dbReference type="RefSeq" id="XP_009497582.1">
    <property type="nucleotide sequence ID" value="XM_009499307.1"/>
</dbReference>
<dbReference type="GO" id="GO:0005524">
    <property type="term" value="F:ATP binding"/>
    <property type="evidence" value="ECO:0007669"/>
    <property type="project" value="UniProtKB-KW"/>
</dbReference>
<evidence type="ECO:0000256" key="3">
    <source>
        <dbReference type="ARBA" id="ARBA00022598"/>
    </source>
</evidence>
<evidence type="ECO:0000256" key="13">
    <source>
        <dbReference type="ARBA" id="ARBA00041131"/>
    </source>
</evidence>
<dbReference type="PANTHER" id="PTHR45674">
    <property type="entry name" value="DNA LIGASE 1/3 FAMILY MEMBER"/>
    <property type="match status" value="1"/>
</dbReference>
<dbReference type="Gene3D" id="3.30.1490.70">
    <property type="match status" value="1"/>
</dbReference>
<dbReference type="CDD" id="cd07969">
    <property type="entry name" value="OBF_DNA_ligase_I"/>
    <property type="match status" value="1"/>
</dbReference>
<evidence type="ECO:0000256" key="9">
    <source>
        <dbReference type="ARBA" id="ARBA00023172"/>
    </source>
</evidence>
<dbReference type="InterPro" id="IPR012310">
    <property type="entry name" value="DNA_ligase_ATP-dep_cent"/>
</dbReference>
<keyword evidence="3 17" id="KW-0436">Ligase</keyword>
<feature type="region of interest" description="Disordered" evidence="15">
    <location>
        <begin position="178"/>
        <end position="243"/>
    </location>
</feature>
<sequence length="1027" mass="109263">MLPPSAPPSRAHARTPTHPYTRPHTPAHIYTQTYPPTRDARLFRLPALARPRGASPLSLHPHLRPHRRLLLPCLASAGLRAFASSAPTARHSAATQPPAPRVEDLLTSSTAVAFASINTALTADVALQASRRLLNSSSMPPARKPNPGAPITAASISAFFAPRTAKPAAAAAAAAATTTTTATSDDPAPKPETGALDAAGVKREHPAADVLDDAQTAKRLKVETANTPAADASTPEEEPAPWPVGSPVPYSALTDTFQAVESTTKRLIITELLCAFFRQVIYRSPEDLIACVYLCINRVAPAFEGVELGLGESILVKAISESTGRTPAAIRTQLASVGDLGTIAQASRLKQATLMKPARLTVRRVLASLREIAHFSGSSSVKKKTDKISQMLVACIDSESKYLVRSLEGKLRIGLAEQTVLAALAHASVLSRRFPDRPGKRPDLELDPALREAMAAAVATVKRSFVQVSSYEHLVPALLEHGAHPGEALEAACQLVVGVPCKPMLAHPTKSVGEVLERFAGRRFTCEYKYDGERCQVHVCGETGRVRLFSRNLEDLSPKYPELAERIIRAVVPGLAATRAADVPAFHGDVVTTASGDLEAATDTGAASSVMAAGEAAAGGGDTPAVVGQAVSETPLPVVFDQVLPSLKGGPSFILDSEAVAVDTASRKILPFQVLSTRRRKQADADTITVQVCLYAFDLLHLDGRCLLRASFRERRALLRGRFRRVPGEFEFALCRDGGVEMPDPAAAVVLAAAAGDADADTKTEAAPMGGDGDGPAGRAPDPAPAATAPDAATHAMEDLITQFLEASVRDHCEGLMVKTLDGPDSTYLPDRRSRHWLKVKKDYLAGVGDSVDLAVIGGYLGRGKRAGRFGGYLLACWDEDMETWQSVCKIGTGFSDEQLEAFSQALRPHIIPRPPSYYDVSGSGADSSTQLAGGSTGIWPDVWFEPSQLWEVKCADLSLSPVHTAGRGLADPQRGISLRFPRFIRIREDKAITDATTASQIADLYRNQAIVSGSASSSTAFDEEDY</sequence>
<proteinExistence type="inferred from homology"/>
<keyword evidence="12" id="KW-0131">Cell cycle</keyword>
<dbReference type="Gene3D" id="2.40.50.140">
    <property type="entry name" value="Nucleic acid-binding proteins"/>
    <property type="match status" value="1"/>
</dbReference>
<dbReference type="CDD" id="cd07900">
    <property type="entry name" value="Adenylation_DNA_ligase_I_Euk"/>
    <property type="match status" value="1"/>
</dbReference>
<evidence type="ECO:0000256" key="8">
    <source>
        <dbReference type="ARBA" id="ARBA00022840"/>
    </source>
</evidence>
<keyword evidence="5" id="KW-0235">DNA replication</keyword>
<dbReference type="Proteomes" id="UP000030693">
    <property type="component" value="Unassembled WGS sequence"/>
</dbReference>
<evidence type="ECO:0000256" key="7">
    <source>
        <dbReference type="ARBA" id="ARBA00022763"/>
    </source>
</evidence>
<dbReference type="GO" id="GO:0005634">
    <property type="term" value="C:nucleus"/>
    <property type="evidence" value="ECO:0007669"/>
    <property type="project" value="UniProtKB-SubCell"/>
</dbReference>
<evidence type="ECO:0000313" key="18">
    <source>
        <dbReference type="Proteomes" id="UP000030693"/>
    </source>
</evidence>
<dbReference type="Gene3D" id="1.10.3260.10">
    <property type="entry name" value="DNA ligase, ATP-dependent, N-terminal domain"/>
    <property type="match status" value="1"/>
</dbReference>
<dbReference type="OrthoDB" id="206088at2759"/>
<dbReference type="GO" id="GO:0005739">
    <property type="term" value="C:mitochondrion"/>
    <property type="evidence" value="ECO:0007669"/>
    <property type="project" value="TreeGrafter"/>
</dbReference>
<dbReference type="Gene3D" id="3.30.470.30">
    <property type="entry name" value="DNA ligase/mRNA capping enzyme"/>
    <property type="match status" value="2"/>
</dbReference>
<feature type="compositionally biased region" description="Low complexity" evidence="15">
    <location>
        <begin position="8"/>
        <end position="28"/>
    </location>
</feature>
<protein>
    <recommendedName>
        <fullName evidence="13">DNA ligase 1</fullName>
    </recommendedName>
    <alternativeName>
        <fullName evidence="14">DNA ligase I</fullName>
    </alternativeName>
</protein>
<keyword evidence="11" id="KW-0539">Nucleus</keyword>
<evidence type="ECO:0000256" key="6">
    <source>
        <dbReference type="ARBA" id="ARBA00022741"/>
    </source>
</evidence>
<comment type="subcellular location">
    <subcellularLocation>
        <location evidence="1">Nucleus</location>
    </subcellularLocation>
</comment>
<dbReference type="InterPro" id="IPR050191">
    <property type="entry name" value="ATP-dep_DNA_ligase"/>
</dbReference>
<keyword evidence="7" id="KW-0227">DNA damage</keyword>
<evidence type="ECO:0000256" key="15">
    <source>
        <dbReference type="SAM" id="MobiDB-lite"/>
    </source>
</evidence>
<evidence type="ECO:0000256" key="4">
    <source>
        <dbReference type="ARBA" id="ARBA00022618"/>
    </source>
</evidence>
<evidence type="ECO:0000256" key="12">
    <source>
        <dbReference type="ARBA" id="ARBA00023306"/>
    </source>
</evidence>
<name>A0A058Z1A1_FONAL</name>
<evidence type="ECO:0000256" key="1">
    <source>
        <dbReference type="ARBA" id="ARBA00004123"/>
    </source>
</evidence>
<dbReference type="GO" id="GO:0006281">
    <property type="term" value="P:DNA repair"/>
    <property type="evidence" value="ECO:0007669"/>
    <property type="project" value="UniProtKB-KW"/>
</dbReference>
<feature type="compositionally biased region" description="Low complexity" evidence="15">
    <location>
        <begin position="777"/>
        <end position="790"/>
    </location>
</feature>
<dbReference type="STRING" id="691883.A0A058Z1A1"/>
<dbReference type="PROSITE" id="PS50160">
    <property type="entry name" value="DNA_LIGASE_A3"/>
    <property type="match status" value="1"/>
</dbReference>
<dbReference type="Pfam" id="PF04675">
    <property type="entry name" value="DNA_ligase_A_N"/>
    <property type="match status" value="1"/>
</dbReference>